<dbReference type="EMBL" id="FUZZ01000005">
    <property type="protein sequence ID" value="SKD09542.1"/>
    <property type="molecule type" value="Genomic_DNA"/>
</dbReference>
<reference evidence="1 2" key="1">
    <citation type="submission" date="2017-02" db="EMBL/GenBank/DDBJ databases">
        <authorList>
            <person name="Peterson S.W."/>
        </authorList>
    </citation>
    <scope>NUCLEOTIDE SEQUENCE [LARGE SCALE GENOMIC DNA]</scope>
    <source>
        <strain evidence="1 2">DSM 18108</strain>
    </source>
</reference>
<dbReference type="Proteomes" id="UP000190166">
    <property type="component" value="Unassembled WGS sequence"/>
</dbReference>
<evidence type="ECO:0000313" key="1">
    <source>
        <dbReference type="EMBL" id="SKD09542.1"/>
    </source>
</evidence>
<keyword evidence="2" id="KW-1185">Reference proteome</keyword>
<dbReference type="RefSeq" id="WP_079472701.1">
    <property type="nucleotide sequence ID" value="NZ_FUZZ01000005.1"/>
</dbReference>
<dbReference type="STRING" id="393003.SAMN05660461_5431"/>
<sequence>MVEVFITNVKRVAAAKEIVALLLRNFPDSKINFDLEDCDKVLRVEGENFHPGKIMMLVNENGFQCQVMED</sequence>
<organism evidence="1 2">
    <name type="scientific">Chitinophaga ginsengisegetis</name>
    <dbReference type="NCBI Taxonomy" id="393003"/>
    <lineage>
        <taxon>Bacteria</taxon>
        <taxon>Pseudomonadati</taxon>
        <taxon>Bacteroidota</taxon>
        <taxon>Chitinophagia</taxon>
        <taxon>Chitinophagales</taxon>
        <taxon>Chitinophagaceae</taxon>
        <taxon>Chitinophaga</taxon>
    </lineage>
</organism>
<protein>
    <submittedName>
        <fullName evidence="1">Uncharacterized protein</fullName>
    </submittedName>
</protein>
<name>A0A1T5PA38_9BACT</name>
<dbReference type="AlphaFoldDB" id="A0A1T5PA38"/>
<proteinExistence type="predicted"/>
<evidence type="ECO:0000313" key="2">
    <source>
        <dbReference type="Proteomes" id="UP000190166"/>
    </source>
</evidence>
<accession>A0A1T5PA38</accession>
<gene>
    <name evidence="1" type="ORF">SAMN05660461_5431</name>
</gene>